<dbReference type="Proteomes" id="UP000095464">
    <property type="component" value="Unassembled WGS sequence"/>
</dbReference>
<accession>A0AAP7IFX4</accession>
<reference evidence="2" key="1">
    <citation type="submission" date="2015-11" db="EMBL/GenBank/DDBJ databases">
        <title>Genomic diversity of Staphylococcus saprophyticus strains from urinary tract infections, animal surfaces, and fermented foods.</title>
        <authorList>
            <person name="Wolfe B.E."/>
        </authorList>
    </citation>
    <scope>NUCLEOTIDE SEQUENCE [LARGE SCALE GENOMIC DNA]</scope>
    <source>
        <strain evidence="2">738_7</strain>
    </source>
</reference>
<dbReference type="EMBL" id="LNPX01000004">
    <property type="protein sequence ID" value="OEK58949.1"/>
    <property type="molecule type" value="Genomic_DNA"/>
</dbReference>
<comment type="caution">
    <text evidence="1">The sequence shown here is derived from an EMBL/GenBank/DDBJ whole genome shotgun (WGS) entry which is preliminary data.</text>
</comment>
<dbReference type="RefSeq" id="WP_069854349.1">
    <property type="nucleotide sequence ID" value="NZ_LNPX01000004.1"/>
</dbReference>
<dbReference type="AlphaFoldDB" id="A0AAP7IFX4"/>
<evidence type="ECO:0000313" key="2">
    <source>
        <dbReference type="Proteomes" id="UP000095464"/>
    </source>
</evidence>
<evidence type="ECO:0000313" key="1">
    <source>
        <dbReference type="EMBL" id="OEK58949.1"/>
    </source>
</evidence>
<proteinExistence type="predicted"/>
<organism evidence="1 2">
    <name type="scientific">Staphylococcus equorum</name>
    <dbReference type="NCBI Taxonomy" id="246432"/>
    <lineage>
        <taxon>Bacteria</taxon>
        <taxon>Bacillati</taxon>
        <taxon>Bacillota</taxon>
        <taxon>Bacilli</taxon>
        <taxon>Bacillales</taxon>
        <taxon>Staphylococcaceae</taxon>
        <taxon>Staphylococcus</taxon>
    </lineage>
</organism>
<gene>
    <name evidence="1" type="ORF">ASS94_01080</name>
</gene>
<protein>
    <submittedName>
        <fullName evidence="1">Uncharacterized protein</fullName>
    </submittedName>
</protein>
<sequence>MEPKTDVVVQLSGEDSNTFNLCSLVTRELKRNDYRDLAKEVQERLGEQKSQDDAIQMFMEYVHVR</sequence>
<name>A0AAP7IFX4_9STAP</name>